<comment type="caution">
    <text evidence="2">The sequence shown here is derived from an EMBL/GenBank/DDBJ whole genome shotgun (WGS) entry which is preliminary data.</text>
</comment>
<proteinExistence type="predicted"/>
<name>A0A6S7GRV1_PARCT</name>
<evidence type="ECO:0000313" key="3">
    <source>
        <dbReference type="Proteomes" id="UP001152795"/>
    </source>
</evidence>
<sequence>MAWHSDEAVENNLKKCYEVDIDWDLVQKKLQDGKTMKQRKTTVLLGILSLVSFMLGHASLHVKDGWEEPIVLWMAVVLKTGRCKSALHRFLEKLIKKVRDKVRSDDLPEDVSKSQILNRTIILPHCTWDKFGEIMANNGGRIYGLFDELVSFFSTMNMYSSSKATVQDNREYQDFLKMFTGKAKTRETVTGNANFNMNQTSLQLLGFTQPQSALPIIHNAQNNAKGFTSRILWYFPTPIYSRLADLELSAEERQTIQEGEETLVSLLTELYLAGENTFEISEVGKIVDVKVKRKEFVLSKEAKELFAQIHDDWEMNVCKRFDNDSLVSGLFARGNCHVVRLAVPIHILFQCFSGNENMPDEEMTSLQAEHKQSDSDDESSTLSASQEELATAEDQSATSSDADDELPTSDVEHPVIINAPAIRAAHAVVHTCLHHVCTMNNRRIPNDDDGDKQHQPEDTIPTEIDDNERRGCKVILLSPGPLVSLSRLLSKSKLRGIKVKDESGAAAGKLLLRKLSKLGLGRILSFRVRRNNSVVQFLEKSTIPQDMTSKYQFGNILANVGISLAKYEEMFQADNEESNQHLSDFKNRGTVIGDRREEPDPSDSPSSPSKTICVEVDIHKEK</sequence>
<dbReference type="EMBL" id="CACRXK020001152">
    <property type="protein sequence ID" value="CAB3987301.1"/>
    <property type="molecule type" value="Genomic_DNA"/>
</dbReference>
<protein>
    <submittedName>
        <fullName evidence="2">Uncharacterized protein</fullName>
    </submittedName>
</protein>
<feature type="compositionally biased region" description="Polar residues" evidence="1">
    <location>
        <begin position="380"/>
        <end position="400"/>
    </location>
</feature>
<accession>A0A6S7GRV1</accession>
<dbReference type="OrthoDB" id="5985115at2759"/>
<feature type="compositionally biased region" description="Basic and acidic residues" evidence="1">
    <location>
        <begin position="583"/>
        <end position="599"/>
    </location>
</feature>
<keyword evidence="3" id="KW-1185">Reference proteome</keyword>
<feature type="region of interest" description="Disordered" evidence="1">
    <location>
        <begin position="360"/>
        <end position="408"/>
    </location>
</feature>
<dbReference type="InterPro" id="IPR025048">
    <property type="entry name" value="DUF3987"/>
</dbReference>
<dbReference type="Pfam" id="PF13148">
    <property type="entry name" value="DUF3987"/>
    <property type="match status" value="1"/>
</dbReference>
<dbReference type="Proteomes" id="UP001152795">
    <property type="component" value="Unassembled WGS sequence"/>
</dbReference>
<organism evidence="2 3">
    <name type="scientific">Paramuricea clavata</name>
    <name type="common">Red gorgonian</name>
    <name type="synonym">Violescent sea-whip</name>
    <dbReference type="NCBI Taxonomy" id="317549"/>
    <lineage>
        <taxon>Eukaryota</taxon>
        <taxon>Metazoa</taxon>
        <taxon>Cnidaria</taxon>
        <taxon>Anthozoa</taxon>
        <taxon>Octocorallia</taxon>
        <taxon>Malacalcyonacea</taxon>
        <taxon>Plexauridae</taxon>
        <taxon>Paramuricea</taxon>
    </lineage>
</organism>
<feature type="region of interest" description="Disordered" evidence="1">
    <location>
        <begin position="443"/>
        <end position="465"/>
    </location>
</feature>
<feature type="region of interest" description="Disordered" evidence="1">
    <location>
        <begin position="576"/>
        <end position="622"/>
    </location>
</feature>
<reference evidence="2" key="1">
    <citation type="submission" date="2020-04" db="EMBL/GenBank/DDBJ databases">
        <authorList>
            <person name="Alioto T."/>
            <person name="Alioto T."/>
            <person name="Gomez Garrido J."/>
        </authorList>
    </citation>
    <scope>NUCLEOTIDE SEQUENCE</scope>
    <source>
        <strain evidence="2">A484AB</strain>
    </source>
</reference>
<evidence type="ECO:0000256" key="1">
    <source>
        <dbReference type="SAM" id="MobiDB-lite"/>
    </source>
</evidence>
<dbReference type="AlphaFoldDB" id="A0A6S7GRV1"/>
<evidence type="ECO:0000313" key="2">
    <source>
        <dbReference type="EMBL" id="CAB3987301.1"/>
    </source>
</evidence>
<gene>
    <name evidence="2" type="ORF">PACLA_8A022261</name>
</gene>